<accession>A0ABD0KXH2</accession>
<feature type="region of interest" description="Disordered" evidence="7">
    <location>
        <begin position="209"/>
        <end position="234"/>
    </location>
</feature>
<dbReference type="EMBL" id="JACVVK020000112">
    <property type="protein sequence ID" value="KAK7491643.1"/>
    <property type="molecule type" value="Genomic_DNA"/>
</dbReference>
<reference evidence="8 9" key="1">
    <citation type="journal article" date="2023" name="Sci. Data">
        <title>Genome assembly of the Korean intertidal mud-creeper Batillaria attramentaria.</title>
        <authorList>
            <person name="Patra A.K."/>
            <person name="Ho P.T."/>
            <person name="Jun S."/>
            <person name="Lee S.J."/>
            <person name="Kim Y."/>
            <person name="Won Y.J."/>
        </authorList>
    </citation>
    <scope>NUCLEOTIDE SEQUENCE [LARGE SCALE GENOMIC DNA]</scope>
    <source>
        <strain evidence="8">Wonlab-2016</strain>
    </source>
</reference>
<feature type="coiled-coil region" evidence="6">
    <location>
        <begin position="142"/>
        <end position="206"/>
    </location>
</feature>
<dbReference type="GO" id="GO:0005813">
    <property type="term" value="C:centrosome"/>
    <property type="evidence" value="ECO:0007669"/>
    <property type="project" value="UniProtKB-SubCell"/>
</dbReference>
<name>A0ABD0KXH2_9CAEN</name>
<dbReference type="AlphaFoldDB" id="A0ABD0KXH2"/>
<evidence type="ECO:0000256" key="4">
    <source>
        <dbReference type="ARBA" id="ARBA00023054"/>
    </source>
</evidence>
<evidence type="ECO:0000256" key="5">
    <source>
        <dbReference type="ARBA" id="ARBA00023212"/>
    </source>
</evidence>
<evidence type="ECO:0000256" key="2">
    <source>
        <dbReference type="ARBA" id="ARBA00009316"/>
    </source>
</evidence>
<sequence>MTLERGLRPTSPVHVHVDDSTPVHVHMKRSKKVKNTAATAASNRRPRSSRRAVASATKARARSSSPRAGPWVPAPGKATRGSRITWQVLGTKPLTTQALPAKSRTARTRRAKGPTHRLELHGRSPDRGDLSTDEEDAVHGQVRQYEDKIDTLMSQVGTLRNEVELQRALHDLDARDEMLDTSHRTIQKQESTLQTMEDELKERSDVTRFTYTTGPPLPEEDGSDMTGEGDDRHKGECRCPVNVTALQTEKELLNREREQLMKKLIEVEMDGQAAQQHVRELRDVIRRLKEDNHIAMSSADSTRLSKLKEAFFEKMADFEATNRALRRLLRDQHRSEGEAVRLAEHRELLLRKVADADAYIERLQAELTGRDRLVDELRSQVLVQREETAALGNLQESLETTRAHLQKQLRTKEADCNRMAVQIRTLEGQLAQNKIEMDHLQELVATAKQRADADKDALKKATRAQKQRAERGENELERLRAQLMERDGQMNELNTQLSLARARQERETQERHNVEAQRAAMQKRVEELEKLVDRVEDNATAQVESLTARLHEKSAEVTTLKLENERLKSTAAATEGQVKSLESEVTQLRDNLKHHEHLVDEYRGQMDRSRREADESMVRLEEHQKETSRLQQEGEVELERVKARLHQRLQELEPLPELLRTTELRLHEANEKLLQYERRNSENTKLIAELTAKFESRGEEVGALREKYSDGQEETQLLKGKIDAAERRLRELEDANRELSGQVARKDEALLQMNLRLEEKGREAGVLTRQLENALTDLRQQQENARDRYASKERTYQSRVVDLESQLSQTRAEIARIKREKEENERKFNSRLYDLKDRLEQCHSTNRSMQNYVQFLKNSYANVFGETAPYGPSPLKPSSIP</sequence>
<feature type="region of interest" description="Disordered" evidence="7">
    <location>
        <begin position="99"/>
        <end position="134"/>
    </location>
</feature>
<feature type="compositionally biased region" description="Low complexity" evidence="7">
    <location>
        <begin position="51"/>
        <end position="68"/>
    </location>
</feature>
<gene>
    <name evidence="8" type="ORF">BaRGS_00017096</name>
</gene>
<evidence type="ECO:0000256" key="6">
    <source>
        <dbReference type="SAM" id="Coils"/>
    </source>
</evidence>
<feature type="region of interest" description="Disordered" evidence="7">
    <location>
        <begin position="1"/>
        <end position="79"/>
    </location>
</feature>
<protein>
    <recommendedName>
        <fullName evidence="10">Outer dense fiber protein 2-like</fullName>
    </recommendedName>
</protein>
<keyword evidence="5" id="KW-0206">Cytoskeleton</keyword>
<feature type="compositionally biased region" description="Basic and acidic residues" evidence="7">
    <location>
        <begin position="116"/>
        <end position="130"/>
    </location>
</feature>
<dbReference type="InterPro" id="IPR026099">
    <property type="entry name" value="Odf2-rel"/>
</dbReference>
<evidence type="ECO:0000313" key="9">
    <source>
        <dbReference type="Proteomes" id="UP001519460"/>
    </source>
</evidence>
<organism evidence="8 9">
    <name type="scientific">Batillaria attramentaria</name>
    <dbReference type="NCBI Taxonomy" id="370345"/>
    <lineage>
        <taxon>Eukaryota</taxon>
        <taxon>Metazoa</taxon>
        <taxon>Spiralia</taxon>
        <taxon>Lophotrochozoa</taxon>
        <taxon>Mollusca</taxon>
        <taxon>Gastropoda</taxon>
        <taxon>Caenogastropoda</taxon>
        <taxon>Sorbeoconcha</taxon>
        <taxon>Cerithioidea</taxon>
        <taxon>Batillariidae</taxon>
        <taxon>Batillaria</taxon>
    </lineage>
</organism>
<keyword evidence="4 6" id="KW-0175">Coiled coil</keyword>
<dbReference type="PANTHER" id="PTHR23162:SF10">
    <property type="entry name" value="FI13205P"/>
    <property type="match status" value="1"/>
</dbReference>
<feature type="compositionally biased region" description="Basic residues" evidence="7">
    <location>
        <begin position="25"/>
        <end position="34"/>
    </location>
</feature>
<evidence type="ECO:0000256" key="1">
    <source>
        <dbReference type="ARBA" id="ARBA00004300"/>
    </source>
</evidence>
<feature type="coiled-coil region" evidence="6">
    <location>
        <begin position="715"/>
        <end position="827"/>
    </location>
</feature>
<feature type="coiled-coil region" evidence="6">
    <location>
        <begin position="659"/>
        <end position="686"/>
    </location>
</feature>
<feature type="compositionally biased region" description="Basic residues" evidence="7">
    <location>
        <begin position="104"/>
        <end position="115"/>
    </location>
</feature>
<evidence type="ECO:0008006" key="10">
    <source>
        <dbReference type="Google" id="ProtNLM"/>
    </source>
</evidence>
<dbReference type="Proteomes" id="UP001519460">
    <property type="component" value="Unassembled WGS sequence"/>
</dbReference>
<proteinExistence type="inferred from homology"/>
<feature type="coiled-coil region" evidence="6">
    <location>
        <begin position="243"/>
        <end position="291"/>
    </location>
</feature>
<evidence type="ECO:0000313" key="8">
    <source>
        <dbReference type="EMBL" id="KAK7491643.1"/>
    </source>
</evidence>
<evidence type="ECO:0000256" key="3">
    <source>
        <dbReference type="ARBA" id="ARBA00022490"/>
    </source>
</evidence>
<keyword evidence="9" id="KW-1185">Reference proteome</keyword>
<dbReference type="PANTHER" id="PTHR23162">
    <property type="entry name" value="OUTER DENSE FIBER OF SPERM TAILS 2"/>
    <property type="match status" value="1"/>
</dbReference>
<comment type="caution">
    <text evidence="8">The sequence shown here is derived from an EMBL/GenBank/DDBJ whole genome shotgun (WGS) entry which is preliminary data.</text>
</comment>
<evidence type="ECO:0000256" key="7">
    <source>
        <dbReference type="SAM" id="MobiDB-lite"/>
    </source>
</evidence>
<keyword evidence="3" id="KW-0963">Cytoplasm</keyword>
<comment type="subcellular location">
    <subcellularLocation>
        <location evidence="1">Cytoplasm</location>
        <location evidence="1">Cytoskeleton</location>
        <location evidence="1">Microtubule organizing center</location>
        <location evidence="1">Centrosome</location>
    </subcellularLocation>
</comment>
<comment type="similarity">
    <text evidence="2">Belongs to the ODF2 family.</text>
</comment>
<feature type="coiled-coil region" evidence="6">
    <location>
        <begin position="346"/>
        <end position="633"/>
    </location>
</feature>